<reference evidence="1" key="1">
    <citation type="submission" date="2020-08" db="EMBL/GenBank/DDBJ databases">
        <title>Multicomponent nature underlies the extraordinary mechanical properties of spider dragline silk.</title>
        <authorList>
            <person name="Kono N."/>
            <person name="Nakamura H."/>
            <person name="Mori M."/>
            <person name="Yoshida Y."/>
            <person name="Ohtoshi R."/>
            <person name="Malay A.D."/>
            <person name="Moran D.A.P."/>
            <person name="Tomita M."/>
            <person name="Numata K."/>
            <person name="Arakawa K."/>
        </authorList>
    </citation>
    <scope>NUCLEOTIDE SEQUENCE</scope>
</reference>
<accession>A0A8X6WPB3</accession>
<protein>
    <submittedName>
        <fullName evidence="1">Uncharacterized protein</fullName>
    </submittedName>
</protein>
<comment type="caution">
    <text evidence="1">The sequence shown here is derived from an EMBL/GenBank/DDBJ whole genome shotgun (WGS) entry which is preliminary data.</text>
</comment>
<gene>
    <name evidence="1" type="ORF">TNIN_561</name>
</gene>
<sequence>MHKTASKKGFASFVENTIYRFNCKGQSQATNFSADSRELSGTKAFRFSYKDKKKSRHRIFSERSGLSYGIYFAQPIGSEIIYIDSFKRLAYVMG</sequence>
<dbReference type="AlphaFoldDB" id="A0A8X6WPB3"/>
<evidence type="ECO:0000313" key="1">
    <source>
        <dbReference type="EMBL" id="GFY38887.1"/>
    </source>
</evidence>
<keyword evidence="2" id="KW-1185">Reference proteome</keyword>
<dbReference type="Proteomes" id="UP000886998">
    <property type="component" value="Unassembled WGS sequence"/>
</dbReference>
<dbReference type="EMBL" id="BMAV01001105">
    <property type="protein sequence ID" value="GFY38887.1"/>
    <property type="molecule type" value="Genomic_DNA"/>
</dbReference>
<name>A0A8X6WPB3_9ARAC</name>
<evidence type="ECO:0000313" key="2">
    <source>
        <dbReference type="Proteomes" id="UP000886998"/>
    </source>
</evidence>
<organism evidence="1 2">
    <name type="scientific">Trichonephila inaurata madagascariensis</name>
    <dbReference type="NCBI Taxonomy" id="2747483"/>
    <lineage>
        <taxon>Eukaryota</taxon>
        <taxon>Metazoa</taxon>
        <taxon>Ecdysozoa</taxon>
        <taxon>Arthropoda</taxon>
        <taxon>Chelicerata</taxon>
        <taxon>Arachnida</taxon>
        <taxon>Araneae</taxon>
        <taxon>Araneomorphae</taxon>
        <taxon>Entelegynae</taxon>
        <taxon>Araneoidea</taxon>
        <taxon>Nephilidae</taxon>
        <taxon>Trichonephila</taxon>
        <taxon>Trichonephila inaurata</taxon>
    </lineage>
</organism>
<proteinExistence type="predicted"/>